<dbReference type="PROSITE" id="PS50104">
    <property type="entry name" value="TIR"/>
    <property type="match status" value="1"/>
</dbReference>
<dbReference type="InterPro" id="IPR000157">
    <property type="entry name" value="TIR_dom"/>
</dbReference>
<dbReference type="GO" id="GO:0000725">
    <property type="term" value="P:recombinational repair"/>
    <property type="evidence" value="ECO:0007669"/>
    <property type="project" value="TreeGrafter"/>
</dbReference>
<feature type="compositionally biased region" description="Polar residues" evidence="1">
    <location>
        <begin position="33"/>
        <end position="45"/>
    </location>
</feature>
<keyword evidence="4" id="KW-1185">Reference proteome</keyword>
<dbReference type="InterPro" id="IPR035897">
    <property type="entry name" value="Toll_tir_struct_dom_sf"/>
</dbReference>
<dbReference type="Gene3D" id="3.40.50.10140">
    <property type="entry name" value="Toll/interleukin-1 receptor homology (TIR) domain"/>
    <property type="match status" value="1"/>
</dbReference>
<dbReference type="Pfam" id="PF25895">
    <property type="entry name" value="WHD_plant_disease"/>
    <property type="match status" value="1"/>
</dbReference>
<dbReference type="InterPro" id="IPR003593">
    <property type="entry name" value="AAA+_ATPase"/>
</dbReference>
<dbReference type="PANTHER" id="PTHR32472">
    <property type="entry name" value="DNA REPAIR PROTEIN RADA"/>
    <property type="match status" value="1"/>
</dbReference>
<dbReference type="GO" id="GO:0007165">
    <property type="term" value="P:signal transduction"/>
    <property type="evidence" value="ECO:0007669"/>
    <property type="project" value="InterPro"/>
</dbReference>
<proteinExistence type="predicted"/>
<dbReference type="EMBL" id="JACMSC010000018">
    <property type="protein sequence ID" value="KAG6477503.1"/>
    <property type="molecule type" value="Genomic_DNA"/>
</dbReference>
<organism evidence="3 4">
    <name type="scientific">Zingiber officinale</name>
    <name type="common">Ginger</name>
    <name type="synonym">Amomum zingiber</name>
    <dbReference type="NCBI Taxonomy" id="94328"/>
    <lineage>
        <taxon>Eukaryota</taxon>
        <taxon>Viridiplantae</taxon>
        <taxon>Streptophyta</taxon>
        <taxon>Embryophyta</taxon>
        <taxon>Tracheophyta</taxon>
        <taxon>Spermatophyta</taxon>
        <taxon>Magnoliopsida</taxon>
        <taxon>Liliopsida</taxon>
        <taxon>Zingiberales</taxon>
        <taxon>Zingiberaceae</taxon>
        <taxon>Zingiber</taxon>
    </lineage>
</organism>
<evidence type="ECO:0000256" key="1">
    <source>
        <dbReference type="SAM" id="MobiDB-lite"/>
    </source>
</evidence>
<evidence type="ECO:0000313" key="3">
    <source>
        <dbReference type="EMBL" id="KAG6477503.1"/>
    </source>
</evidence>
<dbReference type="InterPro" id="IPR058874">
    <property type="entry name" value="WHD_plant"/>
</dbReference>
<evidence type="ECO:0000313" key="4">
    <source>
        <dbReference type="Proteomes" id="UP000734854"/>
    </source>
</evidence>
<dbReference type="AlphaFoldDB" id="A0A8J5F557"/>
<dbReference type="SMART" id="SM00255">
    <property type="entry name" value="TIR"/>
    <property type="match status" value="1"/>
</dbReference>
<feature type="domain" description="TIR" evidence="2">
    <location>
        <begin position="50"/>
        <end position="169"/>
    </location>
</feature>
<reference evidence="3 4" key="1">
    <citation type="submission" date="2020-08" db="EMBL/GenBank/DDBJ databases">
        <title>Plant Genome Project.</title>
        <authorList>
            <person name="Zhang R.-G."/>
        </authorList>
    </citation>
    <scope>NUCLEOTIDE SEQUENCE [LARGE SCALE GENOMIC DNA]</scope>
    <source>
        <tissue evidence="3">Rhizome</tissue>
    </source>
</reference>
<comment type="caution">
    <text evidence="3">The sequence shown here is derived from an EMBL/GenBank/DDBJ whole genome shotgun (WGS) entry which is preliminary data.</text>
</comment>
<gene>
    <name evidence="3" type="ORF">ZIOFF_066770</name>
</gene>
<protein>
    <recommendedName>
        <fullName evidence="2">TIR domain-containing protein</fullName>
    </recommendedName>
</protein>
<feature type="region of interest" description="Disordered" evidence="1">
    <location>
        <begin position="1"/>
        <end position="48"/>
    </location>
</feature>
<sequence length="853" mass="96437">MASSCSSCTFQSASQTLPSPSPPPPPVIHAEGGSSNQTPSSTFSPSPRVKSCDVYIGFAGRRPLLRRFVKWLQAELETQGVRCFASDRRGCRDALAHGVARAAMEAAAVGLIIVTEKSLSNPYSVEEMRWFLECKRLIPIFFELIQQDCFARDIIERRGEVWEKHGGQLWTPYGGIEEEWRAVVNGISRSPVKLEVNSSNFRDIIFDIVSLLGVVLGRRSIVEKVQRWREMAGKNLPFPRNPNFVGRKAELTKLKMILFGDIESNLERCIEIETPETCKKHTNLTSKSSNRIVKGSKGKNPLWKESDEELEMHDNWPGRYRSRPSSFSKGVACVHGPTGIGKTELLLEFAYQISQSYKMVLWVGGESKYLRQNYLNLLPLLGVDVVMGMETCSQRNGPRSFEEMEEDAIAKVQKELMRGIPFLLVIDNLESEKDWWDGRNIIKFLPRFGSDTHILISSCLPQVFNLKPLNLSYLSSAEAMMLMKGKNTKLTIEDVNALRIIEENLGRNPLGLSIVRALLSELSMDPRALLVSITQMPYRERVWNKKEDLVLKHNPVLVQLLDLCFNILDDVNKPSRLATRMVEMSNWFAPSMIPISMLRIAASTLPVKHRHMNFWNICRRAIPCTAVGESDVSMLEDEAATDLLRLSIARSTTKKGYICFHKIVKLYARKGSNDTNAVMIIKAIEDEGNLLQHANHIWAACFLLFRFGVDRGAVDLPPRRLLCFIRSFALPLALFTFKVLSHCNASLELLRAATEALEAIEDSFVTAVSNVQKRNMCFHILGFQTSTDPDSILYRNIVDMRTILLETRAKFMLQGGCYEIGEELYRTTLSIREVIHGHEHPQTCALLDSCNNM</sequence>
<dbReference type="Pfam" id="PF13676">
    <property type="entry name" value="TIR_2"/>
    <property type="match status" value="1"/>
</dbReference>
<dbReference type="Gene3D" id="3.40.50.300">
    <property type="entry name" value="P-loop containing nucleotide triphosphate hydrolases"/>
    <property type="match status" value="1"/>
</dbReference>
<dbReference type="InterPro" id="IPR027417">
    <property type="entry name" value="P-loop_NTPase"/>
</dbReference>
<dbReference type="SUPFAM" id="SSF52200">
    <property type="entry name" value="Toll/Interleukin receptor TIR domain"/>
    <property type="match status" value="1"/>
</dbReference>
<dbReference type="PANTHER" id="PTHR32472:SF18">
    <property type="entry name" value="OS11G0576100 PROTEIN"/>
    <property type="match status" value="1"/>
</dbReference>
<feature type="compositionally biased region" description="Low complexity" evidence="1">
    <location>
        <begin position="1"/>
        <end position="18"/>
    </location>
</feature>
<evidence type="ECO:0000259" key="2">
    <source>
        <dbReference type="PROSITE" id="PS50104"/>
    </source>
</evidence>
<name>A0A8J5F557_ZINOF</name>
<dbReference type="Proteomes" id="UP000734854">
    <property type="component" value="Unassembled WGS sequence"/>
</dbReference>
<dbReference type="SMART" id="SM00382">
    <property type="entry name" value="AAA"/>
    <property type="match status" value="1"/>
</dbReference>
<dbReference type="SUPFAM" id="SSF52540">
    <property type="entry name" value="P-loop containing nucleoside triphosphate hydrolases"/>
    <property type="match status" value="1"/>
</dbReference>
<accession>A0A8J5F557</accession>